<dbReference type="InterPro" id="IPR050248">
    <property type="entry name" value="Polysacc_deacetylase_ArnD"/>
</dbReference>
<accession>A0A1G7C1C1</accession>
<feature type="domain" description="NodB homology" evidence="4">
    <location>
        <begin position="308"/>
        <end position="484"/>
    </location>
</feature>
<dbReference type="Gene3D" id="3.20.20.370">
    <property type="entry name" value="Glycoside hydrolase/deacetylase"/>
    <property type="match status" value="1"/>
</dbReference>
<dbReference type="PROSITE" id="PS51677">
    <property type="entry name" value="NODB"/>
    <property type="match status" value="1"/>
</dbReference>
<dbReference type="InterPro" id="IPR011330">
    <property type="entry name" value="Glyco_hydro/deAcase_b/a-brl"/>
</dbReference>
<dbReference type="EMBL" id="FMZM01000020">
    <property type="protein sequence ID" value="SDE33122.1"/>
    <property type="molecule type" value="Genomic_DNA"/>
</dbReference>
<dbReference type="CDD" id="cd10917">
    <property type="entry name" value="CE4_NodB_like_6s_7s"/>
    <property type="match status" value="1"/>
</dbReference>
<protein>
    <submittedName>
        <fullName evidence="5">Peptidoglycan/xylan/chitin deacetylase, PgdA/CDA1 family</fullName>
    </submittedName>
</protein>
<organism evidence="5 6">
    <name type="scientific">Nocardioides lianchengensis</name>
    <dbReference type="NCBI Taxonomy" id="1045774"/>
    <lineage>
        <taxon>Bacteria</taxon>
        <taxon>Bacillati</taxon>
        <taxon>Actinomycetota</taxon>
        <taxon>Actinomycetes</taxon>
        <taxon>Propionibacteriales</taxon>
        <taxon>Nocardioidaceae</taxon>
        <taxon>Nocardioides</taxon>
    </lineage>
</organism>
<dbReference type="PANTHER" id="PTHR10587:SF133">
    <property type="entry name" value="CHITIN DEACETYLASE 1-RELATED"/>
    <property type="match status" value="1"/>
</dbReference>
<feature type="region of interest" description="Disordered" evidence="3">
    <location>
        <begin position="261"/>
        <end position="303"/>
    </location>
</feature>
<gene>
    <name evidence="5" type="ORF">SAMN05421872_12014</name>
</gene>
<dbReference type="SUPFAM" id="SSF88713">
    <property type="entry name" value="Glycoside hydrolase/deacetylase"/>
    <property type="match status" value="1"/>
</dbReference>
<name>A0A1G7C1C1_9ACTN</name>
<dbReference type="PANTHER" id="PTHR10587">
    <property type="entry name" value="GLYCOSYL TRANSFERASE-RELATED"/>
    <property type="match status" value="1"/>
</dbReference>
<dbReference type="GO" id="GO:0016810">
    <property type="term" value="F:hydrolase activity, acting on carbon-nitrogen (but not peptide) bonds"/>
    <property type="evidence" value="ECO:0007669"/>
    <property type="project" value="InterPro"/>
</dbReference>
<keyword evidence="6" id="KW-1185">Reference proteome</keyword>
<dbReference type="GO" id="GO:0016020">
    <property type="term" value="C:membrane"/>
    <property type="evidence" value="ECO:0007669"/>
    <property type="project" value="TreeGrafter"/>
</dbReference>
<evidence type="ECO:0000256" key="3">
    <source>
        <dbReference type="SAM" id="MobiDB-lite"/>
    </source>
</evidence>
<keyword evidence="2" id="KW-0378">Hydrolase</keyword>
<dbReference type="InterPro" id="IPR002509">
    <property type="entry name" value="NODB_dom"/>
</dbReference>
<keyword evidence="1" id="KW-0479">Metal-binding</keyword>
<dbReference type="Proteomes" id="UP000199034">
    <property type="component" value="Unassembled WGS sequence"/>
</dbReference>
<dbReference type="GO" id="GO:0046872">
    <property type="term" value="F:metal ion binding"/>
    <property type="evidence" value="ECO:0007669"/>
    <property type="project" value="UniProtKB-KW"/>
</dbReference>
<feature type="region of interest" description="Disordered" evidence="3">
    <location>
        <begin position="1"/>
        <end position="22"/>
    </location>
</feature>
<evidence type="ECO:0000256" key="2">
    <source>
        <dbReference type="ARBA" id="ARBA00022801"/>
    </source>
</evidence>
<dbReference type="Pfam" id="PF01522">
    <property type="entry name" value="Polysacc_deac_1"/>
    <property type="match status" value="1"/>
</dbReference>
<evidence type="ECO:0000313" key="5">
    <source>
        <dbReference type="EMBL" id="SDE33122.1"/>
    </source>
</evidence>
<dbReference type="AlphaFoldDB" id="A0A1G7C1C1"/>
<proteinExistence type="predicted"/>
<dbReference type="STRING" id="1045774.SAMN05421872_12014"/>
<evidence type="ECO:0000313" key="6">
    <source>
        <dbReference type="Proteomes" id="UP000199034"/>
    </source>
</evidence>
<reference evidence="6" key="1">
    <citation type="submission" date="2016-10" db="EMBL/GenBank/DDBJ databases">
        <authorList>
            <person name="Varghese N."/>
            <person name="Submissions S."/>
        </authorList>
    </citation>
    <scope>NUCLEOTIDE SEQUENCE [LARGE SCALE GENOMIC DNA]</scope>
    <source>
        <strain evidence="6">CGMCC 4.6858</strain>
    </source>
</reference>
<evidence type="ECO:0000256" key="1">
    <source>
        <dbReference type="ARBA" id="ARBA00022723"/>
    </source>
</evidence>
<dbReference type="GO" id="GO:0005975">
    <property type="term" value="P:carbohydrate metabolic process"/>
    <property type="evidence" value="ECO:0007669"/>
    <property type="project" value="InterPro"/>
</dbReference>
<evidence type="ECO:0000259" key="4">
    <source>
        <dbReference type="PROSITE" id="PS51677"/>
    </source>
</evidence>
<feature type="region of interest" description="Disordered" evidence="3">
    <location>
        <begin position="71"/>
        <end position="90"/>
    </location>
</feature>
<sequence length="503" mass="53452">MRRHHRTPVAFRPSLSRAPQRGRPLSWGVALAVSALILVGCTDDEPDPEPVAAVVVDVPRVLDRSAVVGLVPRQDSSNDPEDQRSISTVSVPGEKSLDDRLRAIADDAIADYESGISPGTANELNVTWDPVLAAGPFLGVLTTARRYTGGAHSTTISQSVYTDVASGKTYTSAELVDDVGRLRTWVADAAEKAELGRSGLPRRAATVRDLRFEPDGSLIIVLAQGEAGAEALGEVAVRVNGDAAGEALSKVGRQVQDAALEGDPFEGVPDPVDEPSAEPSTVAPATGEPQPAEADASPSEEVDCDREKCIALTFDDGPGPYTQKLLDELAAKDVNVTFFLIGGNVATQPDLVRKEVEAGHAIGNHSWDHPQLSAMSDAEIADEVDRTAAAIKDAAGVTTSLMRPPYGATNDTVASVLRDRDDAQILWNVDTEDWKNRDVQITTQRALDGAAPGAIILMHDIHPTTVQAVPGIIDALRRQGYTLVTVPQLLSGELKPGEKFFNR</sequence>